<reference evidence="3" key="1">
    <citation type="journal article" date="2019" name="Int. J. Syst. Evol. Microbiol.">
        <title>The Global Catalogue of Microorganisms (GCM) 10K type strain sequencing project: providing services to taxonomists for standard genome sequencing and annotation.</title>
        <authorList>
            <consortium name="The Broad Institute Genomics Platform"/>
            <consortium name="The Broad Institute Genome Sequencing Center for Infectious Disease"/>
            <person name="Wu L."/>
            <person name="Ma J."/>
        </authorList>
    </citation>
    <scope>NUCLEOTIDE SEQUENCE [LARGE SCALE GENOMIC DNA]</scope>
    <source>
        <strain evidence="3">JCM 16545</strain>
    </source>
</reference>
<dbReference type="InterPro" id="IPR031849">
    <property type="entry name" value="DUF5069"/>
</dbReference>
<gene>
    <name evidence="2" type="ORF">ACFSQZ_07420</name>
</gene>
<accession>A0ABW5E1A8</accession>
<proteinExistence type="predicted"/>
<comment type="caution">
    <text evidence="2">The sequence shown here is derived from an EMBL/GenBank/DDBJ whole genome shotgun (WGS) entry which is preliminary data.</text>
</comment>
<sequence length="145" mass="16592">MSIQSLDLSKEFPRSPRATLGGFVIAGRTLDKCRATINGTADEYHFDCPLDNVFFDFTGISAEAFKEKAASGADDEAMAAWVKEQTSSLTEEEIVQWNNDLRYKRISEMPIELQVFIESYIPENLPEGRVVYYWFDIYDIEEGRI</sequence>
<evidence type="ECO:0000259" key="1">
    <source>
        <dbReference type="Pfam" id="PF16798"/>
    </source>
</evidence>
<organism evidence="2 3">
    <name type="scientific">Rubritalea spongiae</name>
    <dbReference type="NCBI Taxonomy" id="430797"/>
    <lineage>
        <taxon>Bacteria</taxon>
        <taxon>Pseudomonadati</taxon>
        <taxon>Verrucomicrobiota</taxon>
        <taxon>Verrucomicrobiia</taxon>
        <taxon>Verrucomicrobiales</taxon>
        <taxon>Rubritaleaceae</taxon>
        <taxon>Rubritalea</taxon>
    </lineage>
</organism>
<dbReference type="Proteomes" id="UP001597297">
    <property type="component" value="Unassembled WGS sequence"/>
</dbReference>
<dbReference type="EMBL" id="JBHUJC010000020">
    <property type="protein sequence ID" value="MFD2276293.1"/>
    <property type="molecule type" value="Genomic_DNA"/>
</dbReference>
<dbReference type="RefSeq" id="WP_377094366.1">
    <property type="nucleotide sequence ID" value="NZ_JBHSJM010000001.1"/>
</dbReference>
<dbReference type="Pfam" id="PF16798">
    <property type="entry name" value="DUF5069"/>
    <property type="match status" value="1"/>
</dbReference>
<evidence type="ECO:0000313" key="3">
    <source>
        <dbReference type="Proteomes" id="UP001597297"/>
    </source>
</evidence>
<evidence type="ECO:0000313" key="2">
    <source>
        <dbReference type="EMBL" id="MFD2276293.1"/>
    </source>
</evidence>
<protein>
    <submittedName>
        <fullName evidence="2">DUF5069 domain-containing protein</fullName>
    </submittedName>
</protein>
<feature type="domain" description="DUF5069" evidence="1">
    <location>
        <begin position="10"/>
        <end position="144"/>
    </location>
</feature>
<keyword evidence="3" id="KW-1185">Reference proteome</keyword>
<name>A0ABW5E1A8_9BACT</name>